<feature type="compositionally biased region" description="Basic and acidic residues" evidence="8">
    <location>
        <begin position="171"/>
        <end position="187"/>
    </location>
</feature>
<keyword evidence="10" id="KW-1185">Reference proteome</keyword>
<comment type="subcellular location">
    <subcellularLocation>
        <location evidence="1">Mitochondrion inner membrane</location>
        <topology evidence="1">Multi-pass membrane protein</topology>
    </subcellularLocation>
</comment>
<dbReference type="SUPFAM" id="SSF103506">
    <property type="entry name" value="Mitochondrial carrier"/>
    <property type="match status" value="1"/>
</dbReference>
<protein>
    <submittedName>
        <fullName evidence="9">Uncharacterized protein</fullName>
    </submittedName>
</protein>
<comment type="caution">
    <text evidence="9">The sequence shown here is derived from an EMBL/GenBank/DDBJ whole genome shotgun (WGS) entry which is preliminary data.</text>
</comment>
<name>A0A643CH49_BALPH</name>
<evidence type="ECO:0000256" key="6">
    <source>
        <dbReference type="ARBA" id="ARBA00023128"/>
    </source>
</evidence>
<keyword evidence="4" id="KW-0999">Mitochondrion inner membrane</keyword>
<dbReference type="InterPro" id="IPR051028">
    <property type="entry name" value="Mito_Solute_Carrier"/>
</dbReference>
<dbReference type="GO" id="GO:0015183">
    <property type="term" value="F:L-aspartate transmembrane transporter activity"/>
    <property type="evidence" value="ECO:0007669"/>
    <property type="project" value="TreeGrafter"/>
</dbReference>
<sequence length="252" mass="25979">GGDQPESPEAALKELNPLASPAVPTPDPGPSVTATLISGGVPGLLGGPHSSRKLTGWGRGSLWLQTPHPRGFLPGAVVNLTAVTPEKAVKLAASDVRQQLLEEGSLTPAHGAQWNLKLEMLAGCGAGLCQAAVTCPLEMLKILLQRAGRLASPFLSAVSTHMSLSPSPGGHGDRAPPRPATRPERLGAQHGRPLLRGDIPFSVIYFPLFAKLNLLGVREPTGKASFAHSFTSSCVAGPVTPLQAEYIAGGAA</sequence>
<evidence type="ECO:0000256" key="2">
    <source>
        <dbReference type="ARBA" id="ARBA00006375"/>
    </source>
</evidence>
<evidence type="ECO:0000313" key="10">
    <source>
        <dbReference type="Proteomes" id="UP000437017"/>
    </source>
</evidence>
<proteinExistence type="inferred from homology"/>
<evidence type="ECO:0000256" key="3">
    <source>
        <dbReference type="ARBA" id="ARBA00022692"/>
    </source>
</evidence>
<dbReference type="PANTHER" id="PTHR45678">
    <property type="entry name" value="MITOCHONDRIAL 2-OXODICARBOXYLATE CARRIER 1-RELATED"/>
    <property type="match status" value="1"/>
</dbReference>
<dbReference type="Proteomes" id="UP000437017">
    <property type="component" value="Unassembled WGS sequence"/>
</dbReference>
<gene>
    <name evidence="9" type="ORF">E2I00_014025</name>
</gene>
<keyword evidence="3" id="KW-0812">Transmembrane</keyword>
<dbReference type="AlphaFoldDB" id="A0A643CH49"/>
<dbReference type="Gene3D" id="1.50.40.10">
    <property type="entry name" value="Mitochondrial carrier domain"/>
    <property type="match status" value="1"/>
</dbReference>
<dbReference type="OrthoDB" id="2382881at2759"/>
<evidence type="ECO:0000256" key="7">
    <source>
        <dbReference type="ARBA" id="ARBA00023136"/>
    </source>
</evidence>
<reference evidence="9 10" key="1">
    <citation type="journal article" date="2019" name="PLoS ONE">
        <title>Genomic analyses reveal an absence of contemporary introgressive admixture between fin whales and blue whales, despite known hybrids.</title>
        <authorList>
            <person name="Westbury M.V."/>
            <person name="Petersen B."/>
            <person name="Lorenzen E.D."/>
        </authorList>
    </citation>
    <scope>NUCLEOTIDE SEQUENCE [LARGE SCALE GENOMIC DNA]</scope>
    <source>
        <strain evidence="9">FinWhale-01</strain>
    </source>
</reference>
<keyword evidence="7" id="KW-0472">Membrane</keyword>
<keyword evidence="5" id="KW-1133">Transmembrane helix</keyword>
<accession>A0A643CH49</accession>
<evidence type="ECO:0000256" key="5">
    <source>
        <dbReference type="ARBA" id="ARBA00022989"/>
    </source>
</evidence>
<evidence type="ECO:0000256" key="8">
    <source>
        <dbReference type="SAM" id="MobiDB-lite"/>
    </source>
</evidence>
<dbReference type="GO" id="GO:0005313">
    <property type="term" value="F:L-glutamate transmembrane transporter activity"/>
    <property type="evidence" value="ECO:0007669"/>
    <property type="project" value="TreeGrafter"/>
</dbReference>
<feature type="region of interest" description="Disordered" evidence="8">
    <location>
        <begin position="161"/>
        <end position="191"/>
    </location>
</feature>
<evidence type="ECO:0000256" key="1">
    <source>
        <dbReference type="ARBA" id="ARBA00004448"/>
    </source>
</evidence>
<feature type="region of interest" description="Disordered" evidence="8">
    <location>
        <begin position="1"/>
        <end position="29"/>
    </location>
</feature>
<organism evidence="9 10">
    <name type="scientific">Balaenoptera physalus</name>
    <name type="common">Fin whale</name>
    <name type="synonym">Balaena physalus</name>
    <dbReference type="NCBI Taxonomy" id="9770"/>
    <lineage>
        <taxon>Eukaryota</taxon>
        <taxon>Metazoa</taxon>
        <taxon>Chordata</taxon>
        <taxon>Craniata</taxon>
        <taxon>Vertebrata</taxon>
        <taxon>Euteleostomi</taxon>
        <taxon>Mammalia</taxon>
        <taxon>Eutheria</taxon>
        <taxon>Laurasiatheria</taxon>
        <taxon>Artiodactyla</taxon>
        <taxon>Whippomorpha</taxon>
        <taxon>Cetacea</taxon>
        <taxon>Mysticeti</taxon>
        <taxon>Balaenopteridae</taxon>
        <taxon>Balaenoptera</taxon>
    </lineage>
</organism>
<dbReference type="EMBL" id="SGJD01001538">
    <property type="protein sequence ID" value="KAB0399444.1"/>
    <property type="molecule type" value="Genomic_DNA"/>
</dbReference>
<evidence type="ECO:0000256" key="4">
    <source>
        <dbReference type="ARBA" id="ARBA00022792"/>
    </source>
</evidence>
<dbReference type="PANTHER" id="PTHR45678:SF11">
    <property type="entry name" value="MITOCHONDRIAL GLUTAMATE CARRIER 2"/>
    <property type="match status" value="1"/>
</dbReference>
<dbReference type="GO" id="GO:0043490">
    <property type="term" value="P:malate-aspartate shuttle"/>
    <property type="evidence" value="ECO:0007669"/>
    <property type="project" value="TreeGrafter"/>
</dbReference>
<comment type="similarity">
    <text evidence="2">Belongs to the mitochondrial carrier (TC 2.A.29) family.</text>
</comment>
<feature type="non-terminal residue" evidence="9">
    <location>
        <position position="1"/>
    </location>
</feature>
<evidence type="ECO:0000313" key="9">
    <source>
        <dbReference type="EMBL" id="KAB0399444.1"/>
    </source>
</evidence>
<dbReference type="InterPro" id="IPR023395">
    <property type="entry name" value="MCP_dom_sf"/>
</dbReference>
<dbReference type="GO" id="GO:0005743">
    <property type="term" value="C:mitochondrial inner membrane"/>
    <property type="evidence" value="ECO:0007669"/>
    <property type="project" value="UniProtKB-SubCell"/>
</dbReference>
<keyword evidence="6" id="KW-0496">Mitochondrion</keyword>